<name>A0A8H6W741_9AGAR</name>
<proteinExistence type="predicted"/>
<dbReference type="OrthoDB" id="3168922at2759"/>
<protein>
    <submittedName>
        <fullName evidence="3">Uncharacterized protein</fullName>
    </submittedName>
</protein>
<sequence>MTRQRARTPVPRSPPGALPTSLPAPLVFAGPAHRKPVMQSHEQASGGHTIGSHAVMSLFDGPAYSGRHSYERRPLSGLVEPSRTSSDSTRRHAQTARQMPLAVGAGAVAASALTFAVANS</sequence>
<gene>
    <name evidence="3" type="ORF">MIND_00641300</name>
</gene>
<dbReference type="GeneID" id="59345665"/>
<dbReference type="Proteomes" id="UP000636479">
    <property type="component" value="Unassembled WGS sequence"/>
</dbReference>
<dbReference type="RefSeq" id="XP_037221070.1">
    <property type="nucleotide sequence ID" value="XM_037363149.1"/>
</dbReference>
<dbReference type="EMBL" id="JACAZF010000005">
    <property type="protein sequence ID" value="KAF7304098.1"/>
    <property type="molecule type" value="Genomic_DNA"/>
</dbReference>
<accession>A0A8H6W741</accession>
<evidence type="ECO:0000313" key="3">
    <source>
        <dbReference type="EMBL" id="KAF7304098.1"/>
    </source>
</evidence>
<dbReference type="AlphaFoldDB" id="A0A8H6W741"/>
<feature type="region of interest" description="Disordered" evidence="1">
    <location>
        <begin position="1"/>
        <end position="28"/>
    </location>
</feature>
<organism evidence="3 4">
    <name type="scientific">Mycena indigotica</name>
    <dbReference type="NCBI Taxonomy" id="2126181"/>
    <lineage>
        <taxon>Eukaryota</taxon>
        <taxon>Fungi</taxon>
        <taxon>Dikarya</taxon>
        <taxon>Basidiomycota</taxon>
        <taxon>Agaricomycotina</taxon>
        <taxon>Agaricomycetes</taxon>
        <taxon>Agaricomycetidae</taxon>
        <taxon>Agaricales</taxon>
        <taxon>Marasmiineae</taxon>
        <taxon>Mycenaceae</taxon>
        <taxon>Mycena</taxon>
    </lineage>
</organism>
<reference evidence="3" key="1">
    <citation type="submission" date="2020-05" db="EMBL/GenBank/DDBJ databases">
        <title>Mycena genomes resolve the evolution of fungal bioluminescence.</title>
        <authorList>
            <person name="Tsai I.J."/>
        </authorList>
    </citation>
    <scope>NUCLEOTIDE SEQUENCE</scope>
    <source>
        <strain evidence="3">171206Taipei</strain>
    </source>
</reference>
<feature type="transmembrane region" description="Helical" evidence="2">
    <location>
        <begin position="99"/>
        <end position="118"/>
    </location>
</feature>
<comment type="caution">
    <text evidence="3">The sequence shown here is derived from an EMBL/GenBank/DDBJ whole genome shotgun (WGS) entry which is preliminary data.</text>
</comment>
<evidence type="ECO:0000256" key="1">
    <source>
        <dbReference type="SAM" id="MobiDB-lite"/>
    </source>
</evidence>
<keyword evidence="2" id="KW-0472">Membrane</keyword>
<keyword evidence="2" id="KW-1133">Transmembrane helix</keyword>
<evidence type="ECO:0000256" key="2">
    <source>
        <dbReference type="SAM" id="Phobius"/>
    </source>
</evidence>
<evidence type="ECO:0000313" key="4">
    <source>
        <dbReference type="Proteomes" id="UP000636479"/>
    </source>
</evidence>
<keyword evidence="4" id="KW-1185">Reference proteome</keyword>
<feature type="region of interest" description="Disordered" evidence="1">
    <location>
        <begin position="67"/>
        <end position="97"/>
    </location>
</feature>
<keyword evidence="2" id="KW-0812">Transmembrane</keyword>